<evidence type="ECO:0000313" key="8">
    <source>
        <dbReference type="Proteomes" id="UP000006727"/>
    </source>
</evidence>
<dbReference type="STRING" id="3218.A0A2K1L7F1"/>
<dbReference type="SUPFAM" id="SSF49764">
    <property type="entry name" value="HSP20-like chaperones"/>
    <property type="match status" value="1"/>
</dbReference>
<organism evidence="6">
    <name type="scientific">Physcomitrium patens</name>
    <name type="common">Spreading-leaved earth moss</name>
    <name type="synonym">Physcomitrella patens</name>
    <dbReference type="NCBI Taxonomy" id="3218"/>
    <lineage>
        <taxon>Eukaryota</taxon>
        <taxon>Viridiplantae</taxon>
        <taxon>Streptophyta</taxon>
        <taxon>Embryophyta</taxon>
        <taxon>Bryophyta</taxon>
        <taxon>Bryophytina</taxon>
        <taxon>Bryopsida</taxon>
        <taxon>Funariidae</taxon>
        <taxon>Funariales</taxon>
        <taxon>Funariaceae</taxon>
        <taxon>Physcomitrium</taxon>
    </lineage>
</organism>
<feature type="compositionally biased region" description="Low complexity" evidence="4">
    <location>
        <begin position="30"/>
        <end position="42"/>
    </location>
</feature>
<dbReference type="KEGG" id="ppp:112280294"/>
<dbReference type="Gramene" id="Pp3c1_7900V3.2">
    <property type="protein sequence ID" value="Pp3c1_7900V3.2"/>
    <property type="gene ID" value="Pp3c1_7900"/>
</dbReference>
<evidence type="ECO:0000313" key="7">
    <source>
        <dbReference type="EnsemblPlants" id="Pp3c1_7900V3.1"/>
    </source>
</evidence>
<dbReference type="FunFam" id="2.60.40.790:FF:000001">
    <property type="entry name" value="Nuclear migration protein nudC"/>
    <property type="match status" value="1"/>
</dbReference>
<evidence type="ECO:0000256" key="1">
    <source>
        <dbReference type="ARBA" id="ARBA00004496"/>
    </source>
</evidence>
<keyword evidence="8" id="KW-1185">Reference proteome</keyword>
<gene>
    <name evidence="7" type="primary">LOC112280294</name>
    <name evidence="6" type="ORF">PHYPA_000356</name>
</gene>
<dbReference type="FunCoup" id="A0A2K1L7F1">
    <property type="interactions" value="4332"/>
</dbReference>
<dbReference type="InterPro" id="IPR037898">
    <property type="entry name" value="NudC_fam"/>
</dbReference>
<feature type="compositionally biased region" description="Acidic residues" evidence="4">
    <location>
        <begin position="1"/>
        <end position="12"/>
    </location>
</feature>
<dbReference type="PANTHER" id="PTHR12356">
    <property type="entry name" value="NUCLEAR MOVEMENT PROTEIN NUDC"/>
    <property type="match status" value="1"/>
</dbReference>
<dbReference type="PaxDb" id="3218-PP1S38_240V6.1"/>
<dbReference type="EnsemblPlants" id="Pp3c1_7900V3.1">
    <property type="protein sequence ID" value="Pp3c1_7900V3.1"/>
    <property type="gene ID" value="Pp3c1_7900"/>
</dbReference>
<evidence type="ECO:0000256" key="3">
    <source>
        <dbReference type="ARBA" id="ARBA00053226"/>
    </source>
</evidence>
<dbReference type="EnsemblPlants" id="Pp3c1_7900V3.3">
    <property type="protein sequence ID" value="Pp3c1_7900V3.3"/>
    <property type="gene ID" value="Pp3c1_7900"/>
</dbReference>
<feature type="region of interest" description="Disordered" evidence="4">
    <location>
        <begin position="1"/>
        <end position="42"/>
    </location>
</feature>
<dbReference type="GO" id="GO:0051082">
    <property type="term" value="F:unfolded protein binding"/>
    <property type="evidence" value="ECO:0000318"/>
    <property type="project" value="GO_Central"/>
</dbReference>
<dbReference type="GeneID" id="112280294"/>
<comment type="subcellular location">
    <subcellularLocation>
        <location evidence="1">Cytoplasm</location>
    </subcellularLocation>
</comment>
<protein>
    <recommendedName>
        <fullName evidence="5">CS domain-containing protein</fullName>
    </recommendedName>
</protein>
<reference evidence="7" key="3">
    <citation type="submission" date="2020-12" db="UniProtKB">
        <authorList>
            <consortium name="EnsemblPlants"/>
        </authorList>
    </citation>
    <scope>IDENTIFICATION</scope>
</reference>
<evidence type="ECO:0000256" key="4">
    <source>
        <dbReference type="SAM" id="MobiDB-lite"/>
    </source>
</evidence>
<dbReference type="InterPro" id="IPR007052">
    <property type="entry name" value="CS_dom"/>
</dbReference>
<sequence length="362" mass="40101">MAVISEYEEEEPVQTSSPQAPAEVKEINLTPGTATPPADTPVGDYELSKRHDVVLSTLLHEHNQQPLGLLTTVIDYLFRETDLAQQDGVESRVSEILSAAKKRKSECDLEDAAAREKIAKVEASVKQSPKEVVVDLNLAPEVEDVEEVNITSSPVTEAEVEDEPEAADASATENIVSGVDDYDEKIDGKGLKPNAGNGFDHEKYSWTQTLQEVTVQIKIPGGTKSRMVACDIKSKSMKAGLKGQPPILAGEFYNPVKADDCFWSLEDNGSTLSILLTKHNQMEWWKSVLKGEPEINTQKVEPANSKLEDLDPETRQTVEKMMYDQRQKAMNLPTSDEQNKADILKKFMAQHPEMDFSKAKIC</sequence>
<name>A0A2K1L7F1_PHYPA</name>
<evidence type="ECO:0000256" key="2">
    <source>
        <dbReference type="ARBA" id="ARBA00022490"/>
    </source>
</evidence>
<dbReference type="RefSeq" id="XP_024371811.1">
    <property type="nucleotide sequence ID" value="XM_024516043.2"/>
</dbReference>
<dbReference type="EnsemblPlants" id="Pp3c1_7900V3.2">
    <property type="protein sequence ID" value="Pp3c1_7900V3.2"/>
    <property type="gene ID" value="Pp3c1_7900"/>
</dbReference>
<comment type="function">
    <text evidence="3">Small heat shock protein required for the establishment of auxin gradients and for patterning of the apical domain of the embryo. Involved in the specification of the cotyledon primordia. Also required for normal inflorescence and floral meristem function, normal developmental patterning and thermotolerance. Acts as a molecular chaperone.</text>
</comment>
<dbReference type="OMA" id="AVNPNDC"/>
<dbReference type="GO" id="GO:0006457">
    <property type="term" value="P:protein folding"/>
    <property type="evidence" value="ECO:0000318"/>
    <property type="project" value="GO_Central"/>
</dbReference>
<dbReference type="Gramene" id="Pp3c1_7900V3.1">
    <property type="protein sequence ID" value="Pp3c1_7900V3.1"/>
    <property type="gene ID" value="Pp3c1_7900"/>
</dbReference>
<dbReference type="PROSITE" id="PS51203">
    <property type="entry name" value="CS"/>
    <property type="match status" value="1"/>
</dbReference>
<dbReference type="Pfam" id="PF04969">
    <property type="entry name" value="CS"/>
    <property type="match status" value="1"/>
</dbReference>
<keyword evidence="2" id="KW-0963">Cytoplasm</keyword>
<proteinExistence type="predicted"/>
<evidence type="ECO:0000259" key="5">
    <source>
        <dbReference type="PROSITE" id="PS51203"/>
    </source>
</evidence>
<dbReference type="CDD" id="cd06467">
    <property type="entry name" value="p23_NUDC_like"/>
    <property type="match status" value="1"/>
</dbReference>
<reference evidence="6 8" key="1">
    <citation type="journal article" date="2008" name="Science">
        <title>The Physcomitrella genome reveals evolutionary insights into the conquest of land by plants.</title>
        <authorList>
            <person name="Rensing S."/>
            <person name="Lang D."/>
            <person name="Zimmer A."/>
            <person name="Terry A."/>
            <person name="Salamov A."/>
            <person name="Shapiro H."/>
            <person name="Nishiyama T."/>
            <person name="Perroud P.-F."/>
            <person name="Lindquist E."/>
            <person name="Kamisugi Y."/>
            <person name="Tanahashi T."/>
            <person name="Sakakibara K."/>
            <person name="Fujita T."/>
            <person name="Oishi K."/>
            <person name="Shin-I T."/>
            <person name="Kuroki Y."/>
            <person name="Toyoda A."/>
            <person name="Suzuki Y."/>
            <person name="Hashimoto A."/>
            <person name="Yamaguchi K."/>
            <person name="Sugano A."/>
            <person name="Kohara Y."/>
            <person name="Fujiyama A."/>
            <person name="Anterola A."/>
            <person name="Aoki S."/>
            <person name="Ashton N."/>
            <person name="Barbazuk W.B."/>
            <person name="Barker E."/>
            <person name="Bennetzen J."/>
            <person name="Bezanilla M."/>
            <person name="Blankenship R."/>
            <person name="Cho S.H."/>
            <person name="Dutcher S."/>
            <person name="Estelle M."/>
            <person name="Fawcett J.A."/>
            <person name="Gundlach H."/>
            <person name="Hanada K."/>
            <person name="Heyl A."/>
            <person name="Hicks K.A."/>
            <person name="Hugh J."/>
            <person name="Lohr M."/>
            <person name="Mayer K."/>
            <person name="Melkozernov A."/>
            <person name="Murata T."/>
            <person name="Nelson D."/>
            <person name="Pils B."/>
            <person name="Prigge M."/>
            <person name="Reiss B."/>
            <person name="Renner T."/>
            <person name="Rombauts S."/>
            <person name="Rushton P."/>
            <person name="Sanderfoot A."/>
            <person name="Schween G."/>
            <person name="Shiu S.-H."/>
            <person name="Stueber K."/>
            <person name="Theodoulou F.L."/>
            <person name="Tu H."/>
            <person name="Van de Peer Y."/>
            <person name="Verrier P.J."/>
            <person name="Waters E."/>
            <person name="Wood A."/>
            <person name="Yang L."/>
            <person name="Cove D."/>
            <person name="Cuming A."/>
            <person name="Hasebe M."/>
            <person name="Lucas S."/>
            <person name="Mishler D.B."/>
            <person name="Reski R."/>
            <person name="Grigoriev I."/>
            <person name="Quatrano R.S."/>
            <person name="Boore J.L."/>
        </authorList>
    </citation>
    <scope>NUCLEOTIDE SEQUENCE [LARGE SCALE GENOMIC DNA]</scope>
    <source>
        <strain evidence="7 8">cv. Gransden 2004</strain>
    </source>
</reference>
<dbReference type="EMBL" id="ABEU02000001">
    <property type="protein sequence ID" value="PNR61932.1"/>
    <property type="molecule type" value="Genomic_DNA"/>
</dbReference>
<evidence type="ECO:0000313" key="6">
    <source>
        <dbReference type="EMBL" id="PNR61932.1"/>
    </source>
</evidence>
<dbReference type="Gramene" id="Pp3c1_7900V3.3">
    <property type="protein sequence ID" value="Pp3c1_7900V3.3"/>
    <property type="gene ID" value="Pp3c1_7900"/>
</dbReference>
<dbReference type="Gene3D" id="2.60.40.790">
    <property type="match status" value="1"/>
</dbReference>
<dbReference type="Proteomes" id="UP000006727">
    <property type="component" value="Chromosome 1"/>
</dbReference>
<dbReference type="GO" id="GO:0005737">
    <property type="term" value="C:cytoplasm"/>
    <property type="evidence" value="ECO:0000318"/>
    <property type="project" value="GO_Central"/>
</dbReference>
<accession>A0A2K1L7F1</accession>
<dbReference type="OrthoDB" id="416217at2759"/>
<reference evidence="6 8" key="2">
    <citation type="journal article" date="2018" name="Plant J.">
        <title>The Physcomitrella patens chromosome-scale assembly reveals moss genome structure and evolution.</title>
        <authorList>
            <person name="Lang D."/>
            <person name="Ullrich K.K."/>
            <person name="Murat F."/>
            <person name="Fuchs J."/>
            <person name="Jenkins J."/>
            <person name="Haas F.B."/>
            <person name="Piednoel M."/>
            <person name="Gundlach H."/>
            <person name="Van Bel M."/>
            <person name="Meyberg R."/>
            <person name="Vives C."/>
            <person name="Morata J."/>
            <person name="Symeonidi A."/>
            <person name="Hiss M."/>
            <person name="Muchero W."/>
            <person name="Kamisugi Y."/>
            <person name="Saleh O."/>
            <person name="Blanc G."/>
            <person name="Decker E.L."/>
            <person name="van Gessel N."/>
            <person name="Grimwood J."/>
            <person name="Hayes R.D."/>
            <person name="Graham S.W."/>
            <person name="Gunter L.E."/>
            <person name="McDaniel S.F."/>
            <person name="Hoernstein S.N.W."/>
            <person name="Larsson A."/>
            <person name="Li F.W."/>
            <person name="Perroud P.F."/>
            <person name="Phillips J."/>
            <person name="Ranjan P."/>
            <person name="Rokshar D.S."/>
            <person name="Rothfels C.J."/>
            <person name="Schneider L."/>
            <person name="Shu S."/>
            <person name="Stevenson D.W."/>
            <person name="Thummler F."/>
            <person name="Tillich M."/>
            <person name="Villarreal Aguilar J.C."/>
            <person name="Widiez T."/>
            <person name="Wong G.K."/>
            <person name="Wymore A."/>
            <person name="Zhang Y."/>
            <person name="Zimmer A.D."/>
            <person name="Quatrano R.S."/>
            <person name="Mayer K.F.X."/>
            <person name="Goodstein D."/>
            <person name="Casacuberta J.M."/>
            <person name="Vandepoele K."/>
            <person name="Reski R."/>
            <person name="Cuming A.C."/>
            <person name="Tuskan G.A."/>
            <person name="Maumus F."/>
            <person name="Salse J."/>
            <person name="Schmutz J."/>
            <person name="Rensing S.A."/>
        </authorList>
    </citation>
    <scope>NUCLEOTIDE SEQUENCE [LARGE SCALE GENOMIC DNA]</scope>
    <source>
        <strain evidence="7 8">cv. Gransden 2004</strain>
    </source>
</reference>
<dbReference type="InterPro" id="IPR008978">
    <property type="entry name" value="HSP20-like_chaperone"/>
</dbReference>
<feature type="domain" description="CS" evidence="5">
    <location>
        <begin position="199"/>
        <end position="289"/>
    </location>
</feature>
<dbReference type="AlphaFoldDB" id="A0A2K1L7F1"/>
<dbReference type="PANTHER" id="PTHR12356:SF3">
    <property type="entry name" value="NUCLEAR MIGRATION PROTEIN NUDC"/>
    <property type="match status" value="1"/>
</dbReference>